<proteinExistence type="predicted"/>
<keyword evidence="1" id="KW-0472">Membrane</keyword>
<comment type="caution">
    <text evidence="2">The sequence shown here is derived from an EMBL/GenBank/DDBJ whole genome shotgun (WGS) entry which is preliminary data.</text>
</comment>
<evidence type="ECO:0000313" key="2">
    <source>
        <dbReference type="EMBL" id="OHU92441.1"/>
    </source>
</evidence>
<dbReference type="AlphaFoldDB" id="A0A1S1N2M7"/>
<accession>A0A1S1N2M7</accession>
<dbReference type="RefSeq" id="WP_070983607.1">
    <property type="nucleotide sequence ID" value="NZ_MKJU01000008.1"/>
</dbReference>
<keyword evidence="1" id="KW-1133">Transmembrane helix</keyword>
<reference evidence="2 3" key="1">
    <citation type="submission" date="2016-09" db="EMBL/GenBank/DDBJ databases">
        <title>Pseudoalteromonas amylolytica sp. nov., isolated from the surface seawater.</title>
        <authorList>
            <person name="Wu Y.-H."/>
            <person name="Cheng H."/>
            <person name="Jin X.-B."/>
            <person name="Wang C.-S."/>
            <person name="Xu X.-W."/>
        </authorList>
    </citation>
    <scope>NUCLEOTIDE SEQUENCE [LARGE SCALE GENOMIC DNA]</scope>
    <source>
        <strain evidence="2 3">JW1</strain>
    </source>
</reference>
<protein>
    <submittedName>
        <fullName evidence="2">Uncharacterized protein</fullName>
    </submittedName>
</protein>
<dbReference type="OrthoDB" id="6291204at2"/>
<evidence type="ECO:0000313" key="3">
    <source>
        <dbReference type="Proteomes" id="UP000179786"/>
    </source>
</evidence>
<dbReference type="EMBL" id="MKJU01000008">
    <property type="protein sequence ID" value="OHU92441.1"/>
    <property type="molecule type" value="Genomic_DNA"/>
</dbReference>
<keyword evidence="3" id="KW-1185">Reference proteome</keyword>
<feature type="transmembrane region" description="Helical" evidence="1">
    <location>
        <begin position="31"/>
        <end position="50"/>
    </location>
</feature>
<feature type="transmembrane region" description="Helical" evidence="1">
    <location>
        <begin position="146"/>
        <end position="163"/>
    </location>
</feature>
<keyword evidence="1" id="KW-0812">Transmembrane</keyword>
<evidence type="ECO:0000256" key="1">
    <source>
        <dbReference type="SAM" id="Phobius"/>
    </source>
</evidence>
<organism evidence="2 3">
    <name type="scientific">Pseudoalteromonas amylolytica</name>
    <dbReference type="NCBI Taxonomy" id="1859457"/>
    <lineage>
        <taxon>Bacteria</taxon>
        <taxon>Pseudomonadati</taxon>
        <taxon>Pseudomonadota</taxon>
        <taxon>Gammaproteobacteria</taxon>
        <taxon>Alteromonadales</taxon>
        <taxon>Pseudoalteromonadaceae</taxon>
        <taxon>Pseudoalteromonas</taxon>
    </lineage>
</organism>
<feature type="transmembrane region" description="Helical" evidence="1">
    <location>
        <begin position="6"/>
        <end position="24"/>
    </location>
</feature>
<name>A0A1S1N2M7_9GAMM</name>
<sequence length="176" mass="21102">MYDIYTIVDHIHPFVVGLGLLLSWKVPTARWFLLCYLFVILFNIAVFPTIIQWNTHYYICEALINIVFIFPILYRRNLALFLYSKTGIDFYHQVYEKQKLSSQECMIVVMFIFAVVVNLITWFEVLAYKYYWLDNAYFKLYFRDNIILFILLALCGCLLTYAIKAESRELNYENTK</sequence>
<feature type="transmembrane region" description="Helical" evidence="1">
    <location>
        <begin position="105"/>
        <end position="126"/>
    </location>
</feature>
<gene>
    <name evidence="2" type="ORF">BET10_05845</name>
</gene>
<dbReference type="Proteomes" id="UP000179786">
    <property type="component" value="Unassembled WGS sequence"/>
</dbReference>
<feature type="transmembrane region" description="Helical" evidence="1">
    <location>
        <begin position="56"/>
        <end position="74"/>
    </location>
</feature>